<dbReference type="Pfam" id="PF00005">
    <property type="entry name" value="ABC_tran"/>
    <property type="match status" value="1"/>
</dbReference>
<feature type="domain" description="ABC transporter" evidence="8">
    <location>
        <begin position="342"/>
        <end position="576"/>
    </location>
</feature>
<dbReference type="PANTHER" id="PTHR43394:SF1">
    <property type="entry name" value="ATP-BINDING CASSETTE SUB-FAMILY B MEMBER 10, MITOCHONDRIAL"/>
    <property type="match status" value="1"/>
</dbReference>
<keyword evidence="5 7" id="KW-1133">Transmembrane helix</keyword>
<evidence type="ECO:0000256" key="2">
    <source>
        <dbReference type="ARBA" id="ARBA00022692"/>
    </source>
</evidence>
<evidence type="ECO:0000256" key="6">
    <source>
        <dbReference type="ARBA" id="ARBA00023136"/>
    </source>
</evidence>
<dbReference type="PROSITE" id="PS00211">
    <property type="entry name" value="ABC_TRANSPORTER_1"/>
    <property type="match status" value="1"/>
</dbReference>
<reference evidence="11" key="1">
    <citation type="journal article" date="2019" name="Int. J. Syst. Evol. Microbiol.">
        <title>The Global Catalogue of Microorganisms (GCM) 10K type strain sequencing project: providing services to taxonomists for standard genome sequencing and annotation.</title>
        <authorList>
            <consortium name="The Broad Institute Genomics Platform"/>
            <consortium name="The Broad Institute Genome Sequencing Center for Infectious Disease"/>
            <person name="Wu L."/>
            <person name="Ma J."/>
        </authorList>
    </citation>
    <scope>NUCLEOTIDE SEQUENCE [LARGE SCALE GENOMIC DNA]</scope>
    <source>
        <strain evidence="11">JCM 18657</strain>
    </source>
</reference>
<dbReference type="SUPFAM" id="SSF90123">
    <property type="entry name" value="ABC transporter transmembrane region"/>
    <property type="match status" value="1"/>
</dbReference>
<dbReference type="SUPFAM" id="SSF52540">
    <property type="entry name" value="P-loop containing nucleoside triphosphate hydrolases"/>
    <property type="match status" value="1"/>
</dbReference>
<feature type="transmembrane region" description="Helical" evidence="7">
    <location>
        <begin position="61"/>
        <end position="79"/>
    </location>
</feature>
<feature type="transmembrane region" description="Helical" evidence="7">
    <location>
        <begin position="135"/>
        <end position="159"/>
    </location>
</feature>
<feature type="transmembrane region" description="Helical" evidence="7">
    <location>
        <begin position="17"/>
        <end position="41"/>
    </location>
</feature>
<dbReference type="Pfam" id="PF00664">
    <property type="entry name" value="ABC_membrane"/>
    <property type="match status" value="1"/>
</dbReference>
<evidence type="ECO:0000256" key="1">
    <source>
        <dbReference type="ARBA" id="ARBA00004651"/>
    </source>
</evidence>
<evidence type="ECO:0000313" key="10">
    <source>
        <dbReference type="EMBL" id="MFC7749579.1"/>
    </source>
</evidence>
<dbReference type="InterPro" id="IPR003439">
    <property type="entry name" value="ABC_transporter-like_ATP-bd"/>
</dbReference>
<sequence length="596" mass="66974">MSAFRPFIPYVMKEKQLYLWGFVGSVFRFLIPLFVPLAVKYVFDELLQSHALSVPEKAERLLLIAALLLLVCFLIRAPMEYVRQYFTHKANNNVIKALRQDVFSKVHSLDPKYLADNKSGEIGARFFDDIEKIRGLMMAVLSNIWIELLVLFFIISVMLALNVRLTLVSVLLVGIQFALAHLLSRRLKRATSQMMNYRSLLSGFVLEKIQGAIVSKWFLSEKRDREELDRHLDRYGKLTDKQVGIHAVSLAAVNVLNDVTPFMVVFVGSFSVLDGNLTLGSLMAFFAYVDRMRSPVTALVQAFPAIAEGNVALQRVFDFLNTPSTVIERDRPVELKSFTESIRFRQVSFSYNGRDDAIKNVSFTLEKGKTYAFVGESGGGKSTILQLLTRMYDADRGEILIDGVSIKDYSISSLRRQMGIVAQDHFLYSSSVRDNLMIAKLDATDEEVADAAKKAFAHDFIRSLPKGYDTEIGERGVKLSGGQKQRIALARVFLKDPAIILLDEATSALDNESEKLVQASIRRMQRDKTIIMIAHRLSTVLTADTIFVMKNGEIIESGDHRSLLELGGYYKELYAKQNPAATEAEGAARMRARASG</sequence>
<evidence type="ECO:0000256" key="3">
    <source>
        <dbReference type="ARBA" id="ARBA00022741"/>
    </source>
</evidence>
<gene>
    <name evidence="10" type="ORF">ACFQWB_06430</name>
</gene>
<dbReference type="EMBL" id="JBHTGQ010000014">
    <property type="protein sequence ID" value="MFC7749579.1"/>
    <property type="molecule type" value="Genomic_DNA"/>
</dbReference>
<dbReference type="InterPro" id="IPR017871">
    <property type="entry name" value="ABC_transporter-like_CS"/>
</dbReference>
<keyword evidence="3" id="KW-0547">Nucleotide-binding</keyword>
<dbReference type="PANTHER" id="PTHR43394">
    <property type="entry name" value="ATP-DEPENDENT PERMEASE MDL1, MITOCHONDRIAL"/>
    <property type="match status" value="1"/>
</dbReference>
<dbReference type="RefSeq" id="WP_138788369.1">
    <property type="nucleotide sequence ID" value="NZ_JBHTGQ010000014.1"/>
</dbReference>
<dbReference type="SMART" id="SM00382">
    <property type="entry name" value="AAA"/>
    <property type="match status" value="1"/>
</dbReference>
<keyword evidence="4 10" id="KW-0067">ATP-binding</keyword>
<keyword evidence="2 7" id="KW-0812">Transmembrane</keyword>
<organism evidence="10 11">
    <name type="scientific">Paenibacillus thermoaerophilus</name>
    <dbReference type="NCBI Taxonomy" id="1215385"/>
    <lineage>
        <taxon>Bacteria</taxon>
        <taxon>Bacillati</taxon>
        <taxon>Bacillota</taxon>
        <taxon>Bacilli</taxon>
        <taxon>Bacillales</taxon>
        <taxon>Paenibacillaceae</taxon>
        <taxon>Paenibacillus</taxon>
    </lineage>
</organism>
<evidence type="ECO:0000256" key="7">
    <source>
        <dbReference type="SAM" id="Phobius"/>
    </source>
</evidence>
<feature type="transmembrane region" description="Helical" evidence="7">
    <location>
        <begin position="165"/>
        <end position="183"/>
    </location>
</feature>
<evidence type="ECO:0000256" key="4">
    <source>
        <dbReference type="ARBA" id="ARBA00022840"/>
    </source>
</evidence>
<name>A0ABW2V099_9BACL</name>
<proteinExistence type="predicted"/>
<dbReference type="Gene3D" id="1.20.1560.10">
    <property type="entry name" value="ABC transporter type 1, transmembrane domain"/>
    <property type="match status" value="1"/>
</dbReference>
<comment type="caution">
    <text evidence="10">The sequence shown here is derived from an EMBL/GenBank/DDBJ whole genome shotgun (WGS) entry which is preliminary data.</text>
</comment>
<evidence type="ECO:0000256" key="5">
    <source>
        <dbReference type="ARBA" id="ARBA00022989"/>
    </source>
</evidence>
<dbReference type="PROSITE" id="PS50929">
    <property type="entry name" value="ABC_TM1F"/>
    <property type="match status" value="1"/>
</dbReference>
<dbReference type="GO" id="GO:0005524">
    <property type="term" value="F:ATP binding"/>
    <property type="evidence" value="ECO:0007669"/>
    <property type="project" value="UniProtKB-KW"/>
</dbReference>
<keyword evidence="11" id="KW-1185">Reference proteome</keyword>
<evidence type="ECO:0000259" key="8">
    <source>
        <dbReference type="PROSITE" id="PS50893"/>
    </source>
</evidence>
<evidence type="ECO:0000313" key="11">
    <source>
        <dbReference type="Proteomes" id="UP001596528"/>
    </source>
</evidence>
<feature type="domain" description="ABC transmembrane type-1" evidence="9">
    <location>
        <begin position="19"/>
        <end position="308"/>
    </location>
</feature>
<dbReference type="PROSITE" id="PS50893">
    <property type="entry name" value="ABC_TRANSPORTER_2"/>
    <property type="match status" value="1"/>
</dbReference>
<comment type="subcellular location">
    <subcellularLocation>
        <location evidence="1">Cell membrane</location>
        <topology evidence="1">Multi-pass membrane protein</topology>
    </subcellularLocation>
</comment>
<dbReference type="Proteomes" id="UP001596528">
    <property type="component" value="Unassembled WGS sequence"/>
</dbReference>
<dbReference type="InterPro" id="IPR027417">
    <property type="entry name" value="P-loop_NTPase"/>
</dbReference>
<keyword evidence="6 7" id="KW-0472">Membrane</keyword>
<dbReference type="InterPro" id="IPR036640">
    <property type="entry name" value="ABC1_TM_sf"/>
</dbReference>
<dbReference type="Gene3D" id="3.40.50.300">
    <property type="entry name" value="P-loop containing nucleotide triphosphate hydrolases"/>
    <property type="match status" value="1"/>
</dbReference>
<evidence type="ECO:0000259" key="9">
    <source>
        <dbReference type="PROSITE" id="PS50929"/>
    </source>
</evidence>
<dbReference type="InterPro" id="IPR039421">
    <property type="entry name" value="Type_1_exporter"/>
</dbReference>
<accession>A0ABW2V099</accession>
<dbReference type="InterPro" id="IPR003593">
    <property type="entry name" value="AAA+_ATPase"/>
</dbReference>
<protein>
    <submittedName>
        <fullName evidence="10">ABC transporter ATP-binding protein</fullName>
    </submittedName>
</protein>
<feature type="transmembrane region" description="Helical" evidence="7">
    <location>
        <begin position="262"/>
        <end position="289"/>
    </location>
</feature>
<dbReference type="InterPro" id="IPR011527">
    <property type="entry name" value="ABC1_TM_dom"/>
</dbReference>